<dbReference type="SMART" id="SM00470">
    <property type="entry name" value="ParB"/>
    <property type="match status" value="1"/>
</dbReference>
<accession>A0A5J5K233</accession>
<gene>
    <name evidence="3" type="ORF">F5972_18495</name>
</gene>
<dbReference type="AlphaFoldDB" id="A0A5J5K233"/>
<feature type="domain" description="ParB-like N-terminal" evidence="2">
    <location>
        <begin position="13"/>
        <end position="96"/>
    </location>
</feature>
<dbReference type="InterPro" id="IPR036086">
    <property type="entry name" value="ParB/Sulfiredoxin_sf"/>
</dbReference>
<dbReference type="EMBL" id="VYTZ01000006">
    <property type="protein sequence ID" value="KAA9377611.1"/>
    <property type="molecule type" value="Genomic_DNA"/>
</dbReference>
<organism evidence="3 4">
    <name type="scientific">Microbispora cellulosiformans</name>
    <dbReference type="NCBI Taxonomy" id="2614688"/>
    <lineage>
        <taxon>Bacteria</taxon>
        <taxon>Bacillati</taxon>
        <taxon>Actinomycetota</taxon>
        <taxon>Actinomycetes</taxon>
        <taxon>Streptosporangiales</taxon>
        <taxon>Streptosporangiaceae</taxon>
        <taxon>Microbispora</taxon>
    </lineage>
</organism>
<keyword evidence="4" id="KW-1185">Reference proteome</keyword>
<evidence type="ECO:0000313" key="3">
    <source>
        <dbReference type="EMBL" id="KAA9377611.1"/>
    </source>
</evidence>
<protein>
    <recommendedName>
        <fullName evidence="2">ParB-like N-terminal domain-containing protein</fullName>
    </recommendedName>
</protein>
<sequence length="329" mass="35734">MGSRARPGGSETHVVAVDALMPGFSPRHVEDRAHAQRLAQTETPLPPILVHRDTMRVIDGMHRLRAARLNGRRHIEVTFFDGSEEDAFVRAVEENVAHGLPLSLADRKDAALRILAAYPQWSDRAIATRTGLAAKTVGALRDCSSGETPQSNTRLGSDGRVRPLSATEGRKRAAEAISELPETSLREIAKIAGVSLGTAHDVRARLRRGDAPVPAGRRGGGRRGQEPSRPTAGAGGRAVRAATARDNSALLRRLMRDPALRHTDPGRQLLRLLQGRSIAVEDWARLVDAVPAHCAEAVAEIARRCAASWAEFARELERRRVAERDPATE</sequence>
<evidence type="ECO:0000313" key="4">
    <source>
        <dbReference type="Proteomes" id="UP000327011"/>
    </source>
</evidence>
<name>A0A5J5K233_9ACTN</name>
<reference evidence="3 4" key="1">
    <citation type="submission" date="2019-09" db="EMBL/GenBank/DDBJ databases">
        <title>Screening of Novel Bioactive Compounds from Soil-Associated.</title>
        <authorList>
            <person name="Gong X."/>
        </authorList>
    </citation>
    <scope>NUCLEOTIDE SEQUENCE [LARGE SCALE GENOMIC DNA]</scope>
    <source>
        <strain evidence="3 4">Gxj-6</strain>
    </source>
</reference>
<evidence type="ECO:0000259" key="2">
    <source>
        <dbReference type="SMART" id="SM00470"/>
    </source>
</evidence>
<dbReference type="InterPro" id="IPR003115">
    <property type="entry name" value="ParB_N"/>
</dbReference>
<evidence type="ECO:0000256" key="1">
    <source>
        <dbReference type="SAM" id="MobiDB-lite"/>
    </source>
</evidence>
<feature type="region of interest" description="Disordered" evidence="1">
    <location>
        <begin position="205"/>
        <end position="242"/>
    </location>
</feature>
<comment type="caution">
    <text evidence="3">The sequence shown here is derived from an EMBL/GenBank/DDBJ whole genome shotgun (WGS) entry which is preliminary data.</text>
</comment>
<feature type="region of interest" description="Disordered" evidence="1">
    <location>
        <begin position="142"/>
        <end position="171"/>
    </location>
</feature>
<feature type="compositionally biased region" description="Polar residues" evidence="1">
    <location>
        <begin position="145"/>
        <end position="155"/>
    </location>
</feature>
<proteinExistence type="predicted"/>
<dbReference type="RefSeq" id="WP_150934802.1">
    <property type="nucleotide sequence ID" value="NZ_VYTZ01000006.1"/>
</dbReference>
<dbReference type="Gene3D" id="3.90.1530.10">
    <property type="entry name" value="Conserved hypothetical protein from pyrococcus furiosus pfu- 392566-001, ParB domain"/>
    <property type="match status" value="1"/>
</dbReference>
<dbReference type="Proteomes" id="UP000327011">
    <property type="component" value="Unassembled WGS sequence"/>
</dbReference>
<dbReference type="SUPFAM" id="SSF110849">
    <property type="entry name" value="ParB/Sulfiredoxin"/>
    <property type="match status" value="1"/>
</dbReference>